<keyword evidence="3" id="KW-1185">Reference proteome</keyword>
<organism evidence="2 3">
    <name type="scientific">Mycena albidolilacea</name>
    <dbReference type="NCBI Taxonomy" id="1033008"/>
    <lineage>
        <taxon>Eukaryota</taxon>
        <taxon>Fungi</taxon>
        <taxon>Dikarya</taxon>
        <taxon>Basidiomycota</taxon>
        <taxon>Agaricomycotina</taxon>
        <taxon>Agaricomycetes</taxon>
        <taxon>Agaricomycetidae</taxon>
        <taxon>Agaricales</taxon>
        <taxon>Marasmiineae</taxon>
        <taxon>Mycenaceae</taxon>
        <taxon>Mycena</taxon>
    </lineage>
</organism>
<keyword evidence="1" id="KW-0732">Signal</keyword>
<evidence type="ECO:0000313" key="3">
    <source>
        <dbReference type="Proteomes" id="UP001218218"/>
    </source>
</evidence>
<dbReference type="Gene3D" id="3.80.10.10">
    <property type="entry name" value="Ribonuclease Inhibitor"/>
    <property type="match status" value="1"/>
</dbReference>
<accession>A0AAD7F023</accession>
<dbReference type="AlphaFoldDB" id="A0AAD7F023"/>
<feature type="chain" id="PRO_5041978797" description="F-box domain-containing protein" evidence="1">
    <location>
        <begin position="24"/>
        <end position="543"/>
    </location>
</feature>
<name>A0AAD7F023_9AGAR</name>
<protein>
    <recommendedName>
        <fullName evidence="4">F-box domain-containing protein</fullName>
    </recommendedName>
</protein>
<dbReference type="Proteomes" id="UP001218218">
    <property type="component" value="Unassembled WGS sequence"/>
</dbReference>
<feature type="signal peptide" evidence="1">
    <location>
        <begin position="1"/>
        <end position="23"/>
    </location>
</feature>
<dbReference type="EMBL" id="JARIHO010000007">
    <property type="protein sequence ID" value="KAJ7358152.1"/>
    <property type="molecule type" value="Genomic_DNA"/>
</dbReference>
<comment type="caution">
    <text evidence="2">The sequence shown here is derived from an EMBL/GenBank/DDBJ whole genome shotgun (WGS) entry which is preliminary data.</text>
</comment>
<dbReference type="SUPFAM" id="SSF52047">
    <property type="entry name" value="RNI-like"/>
    <property type="match status" value="1"/>
</dbReference>
<sequence length="543" mass="59867">MERSASSCNLGTMLLVHPTLGAAETEKTDVSSVDEYDTLDFLASAFGASSLKEILTNCAGTSGPYSVHQDPKAVIDTYLLRNHHAKLAARIDVINTSLQTIDNKRIALQTRGAAWDTILIAKLDKETASLQRELAVLSYTITPHAFHNSPIRWVPDDILAEIFVAATSGEPDRVGRGIGWLVTQVCASWRNVACALPCLWSTFTINLLRRPTQTDLLRITLERCRAAALTVVVTDISNPTAGVPREIEMLADHAENIVNLELRGTRVVLIPLFIDFRDRLLRLETLVLGLSDSAYALGHAFEHTPRLHTLELARSTDLLDLKYRLPLTQIHRIQVNASTSGHHLGSLQNLTSMVSIQTALSPPVGVLHDPPALRSLATWRVEFAALIGHINPPPSHPPSSAVNFFARFRTPALRTLHIRRLTSVEGVIQLFRVSQCELRSLVLEDPLLTADDLLRLLADTPSLQSLEIFAGGPEVLDDTFLNALSIRCGLLPCLAELRLDGSSDFNPDSLREMLENRASDPHMRLRKVEITLRDRVVTAADTV</sequence>
<dbReference type="InterPro" id="IPR032675">
    <property type="entry name" value="LRR_dom_sf"/>
</dbReference>
<reference evidence="2" key="1">
    <citation type="submission" date="2023-03" db="EMBL/GenBank/DDBJ databases">
        <title>Massive genome expansion in bonnet fungi (Mycena s.s.) driven by repeated elements and novel gene families across ecological guilds.</title>
        <authorList>
            <consortium name="Lawrence Berkeley National Laboratory"/>
            <person name="Harder C.B."/>
            <person name="Miyauchi S."/>
            <person name="Viragh M."/>
            <person name="Kuo A."/>
            <person name="Thoen E."/>
            <person name="Andreopoulos B."/>
            <person name="Lu D."/>
            <person name="Skrede I."/>
            <person name="Drula E."/>
            <person name="Henrissat B."/>
            <person name="Morin E."/>
            <person name="Kohler A."/>
            <person name="Barry K."/>
            <person name="LaButti K."/>
            <person name="Morin E."/>
            <person name="Salamov A."/>
            <person name="Lipzen A."/>
            <person name="Mereny Z."/>
            <person name="Hegedus B."/>
            <person name="Baldrian P."/>
            <person name="Stursova M."/>
            <person name="Weitz H."/>
            <person name="Taylor A."/>
            <person name="Grigoriev I.V."/>
            <person name="Nagy L.G."/>
            <person name="Martin F."/>
            <person name="Kauserud H."/>
        </authorList>
    </citation>
    <scope>NUCLEOTIDE SEQUENCE</scope>
    <source>
        <strain evidence="2">CBHHK002</strain>
    </source>
</reference>
<evidence type="ECO:0000313" key="2">
    <source>
        <dbReference type="EMBL" id="KAJ7358152.1"/>
    </source>
</evidence>
<gene>
    <name evidence="2" type="ORF">DFH08DRAFT_1043028</name>
</gene>
<proteinExistence type="predicted"/>
<evidence type="ECO:0008006" key="4">
    <source>
        <dbReference type="Google" id="ProtNLM"/>
    </source>
</evidence>
<evidence type="ECO:0000256" key="1">
    <source>
        <dbReference type="SAM" id="SignalP"/>
    </source>
</evidence>